<dbReference type="EMBL" id="JGYP01000004">
    <property type="protein sequence ID" value="KFI45079.1"/>
    <property type="molecule type" value="Genomic_DNA"/>
</dbReference>
<name>A0A086ZEX9_9BIFI</name>
<gene>
    <name evidence="1" type="ORF">BBOH_1341</name>
</gene>
<dbReference type="eggNOG" id="COG0461">
    <property type="taxonomic scope" value="Bacteria"/>
</dbReference>
<accession>A0A086ZEX9</accession>
<keyword evidence="1" id="KW-0328">Glycosyltransferase</keyword>
<dbReference type="GO" id="GO:0016757">
    <property type="term" value="F:glycosyltransferase activity"/>
    <property type="evidence" value="ECO:0007669"/>
    <property type="project" value="UniProtKB-KW"/>
</dbReference>
<keyword evidence="1" id="KW-0808">Transferase</keyword>
<keyword evidence="2" id="KW-1185">Reference proteome</keyword>
<organism evidence="1 2">
    <name type="scientific">Bifidobacterium bohemicum DSM 22767</name>
    <dbReference type="NCBI Taxonomy" id="1437606"/>
    <lineage>
        <taxon>Bacteria</taxon>
        <taxon>Bacillati</taxon>
        <taxon>Actinomycetota</taxon>
        <taxon>Actinomycetes</taxon>
        <taxon>Bifidobacteriales</taxon>
        <taxon>Bifidobacteriaceae</taxon>
        <taxon>Bifidobacterium</taxon>
    </lineage>
</organism>
<protein>
    <submittedName>
        <fullName evidence="1">Putative orotate phosphoribosyltransferase</fullName>
    </submittedName>
</protein>
<dbReference type="STRING" id="1437606.BBOH_1341"/>
<proteinExistence type="predicted"/>
<dbReference type="AlphaFoldDB" id="A0A086ZEX9"/>
<evidence type="ECO:0000313" key="1">
    <source>
        <dbReference type="EMBL" id="KFI45079.1"/>
    </source>
</evidence>
<dbReference type="Proteomes" id="UP000029096">
    <property type="component" value="Unassembled WGS sequence"/>
</dbReference>
<sequence>MDAESRQELKTLVSDLVSGKPFNELYGVTFDHRGSALVGDALLDALTEHGYSLEAFDAVGALTAASVPLVSAVMEAAARRGTELDGFVMDFVYPSIKGPSIQRKRVVLIDAWLSEKSYVQTSSLVTLRNGNELSLDFSVVEHEGAEVVAITSLVGGLGKSFDPSSTTGTAVDASADSTAGLAVGAADDGMKLGSSPVAAKDTRRISVINPVDDSRAEVPFVSVFDEDEFDTVVSGEADGRSLKTDAGSAD</sequence>
<reference evidence="1 2" key="1">
    <citation type="submission" date="2014-03" db="EMBL/GenBank/DDBJ databases">
        <title>Genomics of Bifidobacteria.</title>
        <authorList>
            <person name="Ventura M."/>
            <person name="Milani C."/>
            <person name="Lugli G.A."/>
        </authorList>
    </citation>
    <scope>NUCLEOTIDE SEQUENCE [LARGE SCALE GENOMIC DNA]</scope>
    <source>
        <strain evidence="1 2">DSM 22767</strain>
    </source>
</reference>
<evidence type="ECO:0000313" key="2">
    <source>
        <dbReference type="Proteomes" id="UP000029096"/>
    </source>
</evidence>
<comment type="caution">
    <text evidence="1">The sequence shown here is derived from an EMBL/GenBank/DDBJ whole genome shotgun (WGS) entry which is preliminary data.</text>
</comment>